<dbReference type="SUPFAM" id="SSF63380">
    <property type="entry name" value="Riboflavin synthase domain-like"/>
    <property type="match status" value="1"/>
</dbReference>
<dbReference type="SUPFAM" id="SSF52343">
    <property type="entry name" value="Ferredoxin reductase-like, C-terminal NADP-linked domain"/>
    <property type="match status" value="1"/>
</dbReference>
<feature type="domain" description="FAD-binding FR-type" evidence="1">
    <location>
        <begin position="2"/>
        <end position="103"/>
    </location>
</feature>
<name>A0A1A9I2G6_9BACT</name>
<dbReference type="InterPro" id="IPR050415">
    <property type="entry name" value="MRET"/>
</dbReference>
<dbReference type="AlphaFoldDB" id="A0A1A9I2G6"/>
<dbReference type="PANTHER" id="PTHR47354:SF5">
    <property type="entry name" value="PROTEIN RFBI"/>
    <property type="match status" value="1"/>
</dbReference>
<dbReference type="PANTHER" id="PTHR47354">
    <property type="entry name" value="NADH OXIDOREDUCTASE HCR"/>
    <property type="match status" value="1"/>
</dbReference>
<evidence type="ECO:0000313" key="2">
    <source>
        <dbReference type="EMBL" id="ANH81525.1"/>
    </source>
</evidence>
<reference evidence="2 3" key="1">
    <citation type="submission" date="2016-05" db="EMBL/GenBank/DDBJ databases">
        <title>Niabella ginsenosidivorans BS26 whole genome sequencing.</title>
        <authorList>
            <person name="Im W.T."/>
            <person name="Siddiqi M.Z."/>
        </authorList>
    </citation>
    <scope>NUCLEOTIDE SEQUENCE [LARGE SCALE GENOMIC DNA]</scope>
    <source>
        <strain evidence="2 3">BS26</strain>
    </source>
</reference>
<dbReference type="InterPro" id="IPR017938">
    <property type="entry name" value="Riboflavin_synthase-like_b-brl"/>
</dbReference>
<dbReference type="PROSITE" id="PS51384">
    <property type="entry name" value="FAD_FR"/>
    <property type="match status" value="1"/>
</dbReference>
<protein>
    <submittedName>
        <fullName evidence="2">Flavodoxin reductase</fullName>
    </submittedName>
</protein>
<dbReference type="InterPro" id="IPR001433">
    <property type="entry name" value="OxRdtase_FAD/NAD-bd"/>
</dbReference>
<dbReference type="GO" id="GO:0016491">
    <property type="term" value="F:oxidoreductase activity"/>
    <property type="evidence" value="ECO:0007669"/>
    <property type="project" value="InterPro"/>
</dbReference>
<dbReference type="Pfam" id="PF00175">
    <property type="entry name" value="NAD_binding_1"/>
    <property type="match status" value="1"/>
</dbReference>
<dbReference type="KEGG" id="nia:A8C56_11540"/>
<proteinExistence type="predicted"/>
<organism evidence="2 3">
    <name type="scientific">Niabella ginsenosidivorans</name>
    <dbReference type="NCBI Taxonomy" id="1176587"/>
    <lineage>
        <taxon>Bacteria</taxon>
        <taxon>Pseudomonadati</taxon>
        <taxon>Bacteroidota</taxon>
        <taxon>Chitinophagia</taxon>
        <taxon>Chitinophagales</taxon>
        <taxon>Chitinophagaceae</taxon>
        <taxon>Niabella</taxon>
    </lineage>
</organism>
<dbReference type="OrthoDB" id="9789468at2"/>
<dbReference type="CDD" id="cd06196">
    <property type="entry name" value="FNR_like_1"/>
    <property type="match status" value="1"/>
</dbReference>
<dbReference type="InterPro" id="IPR039261">
    <property type="entry name" value="FNR_nucleotide-bd"/>
</dbReference>
<evidence type="ECO:0000259" key="1">
    <source>
        <dbReference type="PROSITE" id="PS51384"/>
    </source>
</evidence>
<dbReference type="RefSeq" id="WP_067755988.1">
    <property type="nucleotide sequence ID" value="NZ_CP015772.1"/>
</dbReference>
<dbReference type="InterPro" id="IPR017927">
    <property type="entry name" value="FAD-bd_FR_type"/>
</dbReference>
<dbReference type="Gene3D" id="3.40.50.80">
    <property type="entry name" value="Nucleotide-binding domain of ferredoxin-NADP reductase (FNR) module"/>
    <property type="match status" value="1"/>
</dbReference>
<sequence>MSEKHIVKILSTDTITHDVKRFEVEKPQGYGFIPGQATEISIHKAGWQDKRNPFTFTSLNEWDHLEFTIKIYDNQDGVTHQLGLLQPGDELILHDVWGAIQYKGAGCFIAGGAGVTPFIAIFRQLHKEGLTGNNKLFFSNKTVADIILKDEFTKMLGQNFINTITQENAPGYDHRRIDEAYLKDMIRDFDQHFYICGPDLMVQTVQQALKNLGSPESVITVEI</sequence>
<dbReference type="Gene3D" id="2.40.30.10">
    <property type="entry name" value="Translation factors"/>
    <property type="match status" value="1"/>
</dbReference>
<dbReference type="STRING" id="1176587.A8C56_11540"/>
<evidence type="ECO:0000313" key="3">
    <source>
        <dbReference type="Proteomes" id="UP000077667"/>
    </source>
</evidence>
<gene>
    <name evidence="2" type="ORF">A8C56_11540</name>
</gene>
<dbReference type="EMBL" id="CP015772">
    <property type="protein sequence ID" value="ANH81525.1"/>
    <property type="molecule type" value="Genomic_DNA"/>
</dbReference>
<dbReference type="PRINTS" id="PR00409">
    <property type="entry name" value="PHDIOXRDTASE"/>
</dbReference>
<dbReference type="Proteomes" id="UP000077667">
    <property type="component" value="Chromosome"/>
</dbReference>
<keyword evidence="3" id="KW-1185">Reference proteome</keyword>
<accession>A0A1A9I2G6</accession>